<feature type="transmembrane region" description="Helical" evidence="1">
    <location>
        <begin position="174"/>
        <end position="196"/>
    </location>
</feature>
<evidence type="ECO:0000313" key="2">
    <source>
        <dbReference type="EMBL" id="EYC41136.1"/>
    </source>
</evidence>
<evidence type="ECO:0000313" key="3">
    <source>
        <dbReference type="Proteomes" id="UP000024635"/>
    </source>
</evidence>
<feature type="transmembrane region" description="Helical" evidence="1">
    <location>
        <begin position="145"/>
        <end position="168"/>
    </location>
</feature>
<feature type="transmembrane region" description="Helical" evidence="1">
    <location>
        <begin position="50"/>
        <end position="77"/>
    </location>
</feature>
<comment type="caution">
    <text evidence="2">The sequence shown here is derived from an EMBL/GenBank/DDBJ whole genome shotgun (WGS) entry which is preliminary data.</text>
</comment>
<name>A0A016WNG8_9BILA</name>
<keyword evidence="3" id="KW-1185">Reference proteome</keyword>
<keyword evidence="1" id="KW-0812">Transmembrane</keyword>
<sequence>MSHTSPLRFALAKSGDTPVLTGYFSPDQNNKLEVLSFHGSMALIAVHSHLLFVLLTTYFNLLVFVLVGGQKAFHIFAKGMSHRTAAQLEEQFEGIKVLISFSLHCATFICTVLCVLFTNAEKIKAKMPPTVVSLFVSTTVHNIRLGFSFFLFVWPAILYVAAFLHFYIFILHLILVVVILIFTFIFNLIAAILLVIYKQKDKGEERHVLLASGIVSGIAVLLVVGVVLYFIKWPPNALVVVEIPLPQKPANVAPGGPVNVVPVVPANAPPIPPVKPNESDEYFK</sequence>
<dbReference type="Proteomes" id="UP000024635">
    <property type="component" value="Unassembled WGS sequence"/>
</dbReference>
<protein>
    <submittedName>
        <fullName evidence="2">Uncharacterized protein</fullName>
    </submittedName>
</protein>
<organism evidence="2 3">
    <name type="scientific">Ancylostoma ceylanicum</name>
    <dbReference type="NCBI Taxonomy" id="53326"/>
    <lineage>
        <taxon>Eukaryota</taxon>
        <taxon>Metazoa</taxon>
        <taxon>Ecdysozoa</taxon>
        <taxon>Nematoda</taxon>
        <taxon>Chromadorea</taxon>
        <taxon>Rhabditida</taxon>
        <taxon>Rhabditina</taxon>
        <taxon>Rhabditomorpha</taxon>
        <taxon>Strongyloidea</taxon>
        <taxon>Ancylostomatidae</taxon>
        <taxon>Ancylostomatinae</taxon>
        <taxon>Ancylostoma</taxon>
    </lineage>
</organism>
<evidence type="ECO:0000256" key="1">
    <source>
        <dbReference type="SAM" id="Phobius"/>
    </source>
</evidence>
<dbReference type="EMBL" id="JARK01000181">
    <property type="protein sequence ID" value="EYC41136.1"/>
    <property type="molecule type" value="Genomic_DNA"/>
</dbReference>
<feature type="transmembrane region" description="Helical" evidence="1">
    <location>
        <begin position="97"/>
        <end position="117"/>
    </location>
</feature>
<keyword evidence="1" id="KW-0472">Membrane</keyword>
<keyword evidence="1" id="KW-1133">Transmembrane helix</keyword>
<dbReference type="AlphaFoldDB" id="A0A016WNG8"/>
<proteinExistence type="predicted"/>
<feature type="transmembrane region" description="Helical" evidence="1">
    <location>
        <begin position="208"/>
        <end position="231"/>
    </location>
</feature>
<gene>
    <name evidence="2" type="primary">Acey_s0581.g280</name>
    <name evidence="2" type="ORF">Y032_0581g280</name>
</gene>
<accession>A0A016WNG8</accession>
<reference evidence="3" key="1">
    <citation type="journal article" date="2015" name="Nat. Genet.">
        <title>The genome and transcriptome of the zoonotic hookworm Ancylostoma ceylanicum identify infection-specific gene families.</title>
        <authorList>
            <person name="Schwarz E.M."/>
            <person name="Hu Y."/>
            <person name="Antoshechkin I."/>
            <person name="Miller M.M."/>
            <person name="Sternberg P.W."/>
            <person name="Aroian R.V."/>
        </authorList>
    </citation>
    <scope>NUCLEOTIDE SEQUENCE</scope>
    <source>
        <strain evidence="3">HY135</strain>
    </source>
</reference>